<evidence type="ECO:0000256" key="2">
    <source>
        <dbReference type="ARBA" id="ARBA00022603"/>
    </source>
</evidence>
<dbReference type="PIRSF" id="PIRSF037505">
    <property type="entry name" value="Betaine_HMT"/>
    <property type="match status" value="1"/>
</dbReference>
<evidence type="ECO:0000259" key="9">
    <source>
        <dbReference type="PROSITE" id="PS50970"/>
    </source>
</evidence>
<dbReference type="EMBL" id="JACPRF010000071">
    <property type="protein sequence ID" value="MBI2875721.1"/>
    <property type="molecule type" value="Genomic_DNA"/>
</dbReference>
<evidence type="ECO:0000256" key="4">
    <source>
        <dbReference type="ARBA" id="ARBA00022691"/>
    </source>
</evidence>
<evidence type="ECO:0000256" key="6">
    <source>
        <dbReference type="ARBA" id="ARBA00023285"/>
    </source>
</evidence>
<reference evidence="10" key="1">
    <citation type="submission" date="2020-07" db="EMBL/GenBank/DDBJ databases">
        <title>Huge and variable diversity of episymbiotic CPR bacteria and DPANN archaea in groundwater ecosystems.</title>
        <authorList>
            <person name="He C.Y."/>
            <person name="Keren R."/>
            <person name="Whittaker M."/>
            <person name="Farag I.F."/>
            <person name="Doudna J."/>
            <person name="Cate J.H.D."/>
            <person name="Banfield J.F."/>
        </authorList>
    </citation>
    <scope>NUCLEOTIDE SEQUENCE</scope>
    <source>
        <strain evidence="10">NC_groundwater_672_Ag_B-0.1um_62_36</strain>
    </source>
</reference>
<dbReference type="Gene3D" id="3.20.20.330">
    <property type="entry name" value="Homocysteine-binding-like domain"/>
    <property type="match status" value="1"/>
</dbReference>
<comment type="caution">
    <text evidence="10">The sequence shown here is derived from an EMBL/GenBank/DDBJ whole genome shotgun (WGS) entry which is preliminary data.</text>
</comment>
<evidence type="ECO:0000313" key="11">
    <source>
        <dbReference type="Proteomes" id="UP000769766"/>
    </source>
</evidence>
<accession>A0A932CML3</accession>
<dbReference type="InterPro" id="IPR050554">
    <property type="entry name" value="Met_Synthase/Corrinoid"/>
</dbReference>
<dbReference type="Proteomes" id="UP000769766">
    <property type="component" value="Unassembled WGS sequence"/>
</dbReference>
<feature type="binding site" evidence="7 8">
    <location>
        <position position="281"/>
    </location>
    <ligand>
        <name>Zn(2+)</name>
        <dbReference type="ChEBI" id="CHEBI:29105"/>
    </ligand>
</feature>
<dbReference type="GO" id="GO:0032259">
    <property type="term" value="P:methylation"/>
    <property type="evidence" value="ECO:0007669"/>
    <property type="project" value="UniProtKB-KW"/>
</dbReference>
<gene>
    <name evidence="10" type="ORF">HYY20_02435</name>
</gene>
<evidence type="ECO:0000313" key="10">
    <source>
        <dbReference type="EMBL" id="MBI2875721.1"/>
    </source>
</evidence>
<evidence type="ECO:0000256" key="1">
    <source>
        <dbReference type="ARBA" id="ARBA00010398"/>
    </source>
</evidence>
<evidence type="ECO:0000256" key="3">
    <source>
        <dbReference type="ARBA" id="ARBA00022679"/>
    </source>
</evidence>
<dbReference type="PANTHER" id="PTHR45833">
    <property type="entry name" value="METHIONINE SYNTHASE"/>
    <property type="match status" value="1"/>
</dbReference>
<dbReference type="SUPFAM" id="SSF82282">
    <property type="entry name" value="Homocysteine S-methyltransferase"/>
    <property type="match status" value="1"/>
</dbReference>
<keyword evidence="5 7" id="KW-0479">Metal-binding</keyword>
<protein>
    <submittedName>
        <fullName evidence="10">Homocysteine S-methyltransferase family protein</fullName>
    </submittedName>
</protein>
<dbReference type="InterPro" id="IPR017226">
    <property type="entry name" value="BHMT-like"/>
</dbReference>
<evidence type="ECO:0000256" key="7">
    <source>
        <dbReference type="PIRSR" id="PIRSR037505-2"/>
    </source>
</evidence>
<dbReference type="InterPro" id="IPR003726">
    <property type="entry name" value="HCY_dom"/>
</dbReference>
<dbReference type="GO" id="GO:0050667">
    <property type="term" value="P:homocysteine metabolic process"/>
    <property type="evidence" value="ECO:0007669"/>
    <property type="project" value="TreeGrafter"/>
</dbReference>
<keyword evidence="4" id="KW-0949">S-adenosyl-L-methionine</keyword>
<dbReference type="InterPro" id="IPR036589">
    <property type="entry name" value="HCY_dom_sf"/>
</dbReference>
<comment type="similarity">
    <text evidence="1">Belongs to the vitamin-B12 dependent methionine synthase family.</text>
</comment>
<dbReference type="PANTHER" id="PTHR45833:SF1">
    <property type="entry name" value="METHIONINE SYNTHASE"/>
    <property type="match status" value="1"/>
</dbReference>
<dbReference type="PROSITE" id="PS50970">
    <property type="entry name" value="HCY"/>
    <property type="match status" value="1"/>
</dbReference>
<dbReference type="GO" id="GO:0005829">
    <property type="term" value="C:cytosol"/>
    <property type="evidence" value="ECO:0007669"/>
    <property type="project" value="TreeGrafter"/>
</dbReference>
<comment type="cofactor">
    <cofactor evidence="7">
        <name>Zn(2+)</name>
        <dbReference type="ChEBI" id="CHEBI:29105"/>
    </cofactor>
    <text evidence="7">Binds 1 zinc ion per subunit.</text>
</comment>
<dbReference type="GO" id="GO:0008270">
    <property type="term" value="F:zinc ion binding"/>
    <property type="evidence" value="ECO:0007669"/>
    <property type="project" value="InterPro"/>
</dbReference>
<proteinExistence type="inferred from homology"/>
<organism evidence="10 11">
    <name type="scientific">Tectimicrobiota bacterium</name>
    <dbReference type="NCBI Taxonomy" id="2528274"/>
    <lineage>
        <taxon>Bacteria</taxon>
        <taxon>Pseudomonadati</taxon>
        <taxon>Nitrospinota/Tectimicrobiota group</taxon>
        <taxon>Candidatus Tectimicrobiota</taxon>
    </lineage>
</organism>
<keyword evidence="2 8" id="KW-0489">Methyltransferase</keyword>
<keyword evidence="7 8" id="KW-0862">Zinc</keyword>
<dbReference type="GO" id="GO:0008705">
    <property type="term" value="F:methionine synthase activity"/>
    <property type="evidence" value="ECO:0007669"/>
    <property type="project" value="TreeGrafter"/>
</dbReference>
<name>A0A932CML3_UNCTE</name>
<dbReference type="GO" id="GO:0046653">
    <property type="term" value="P:tetrahydrofolate metabolic process"/>
    <property type="evidence" value="ECO:0007669"/>
    <property type="project" value="TreeGrafter"/>
</dbReference>
<evidence type="ECO:0000256" key="5">
    <source>
        <dbReference type="ARBA" id="ARBA00022723"/>
    </source>
</evidence>
<sequence length="299" mass="31866">MGISILELMQQRTVLFDGAMGSVLIEKGLKAGECPEGWNLTHPEVIAGIHRAYFEAGADIVLTNTFGGNRIKLTSYGLAERVEEINRQGAQVARSAIPEDSSQPRFIAGDIGPTGQFLQPLGSYTEEEFRELFAQQAAALVSGGVDLLCLETMYDAEEVKAALRGAIDGAGGRPVFATMTFQRSRKGFFTMMGLEAAAAMRLLEENGAQAVGANCSTGAEDMAELVRILRGATVLPLIAQPNAGSPVIEEGKARYLQRPEEFGRAVLGLIEAGASAVGGCCGTNPEFIRALAAQLRERR</sequence>
<keyword evidence="3 8" id="KW-0808">Transferase</keyword>
<evidence type="ECO:0000256" key="8">
    <source>
        <dbReference type="PROSITE-ProRule" id="PRU00333"/>
    </source>
</evidence>
<feature type="binding site" evidence="7 8">
    <location>
        <position position="215"/>
    </location>
    <ligand>
        <name>Zn(2+)</name>
        <dbReference type="ChEBI" id="CHEBI:29105"/>
    </ligand>
</feature>
<feature type="binding site" evidence="7 8">
    <location>
        <position position="280"/>
    </location>
    <ligand>
        <name>Zn(2+)</name>
        <dbReference type="ChEBI" id="CHEBI:29105"/>
    </ligand>
</feature>
<dbReference type="Pfam" id="PF02574">
    <property type="entry name" value="S-methyl_trans"/>
    <property type="match status" value="1"/>
</dbReference>
<feature type="domain" description="Hcy-binding" evidence="9">
    <location>
        <begin position="2"/>
        <end position="295"/>
    </location>
</feature>
<keyword evidence="6" id="KW-0170">Cobalt</keyword>
<dbReference type="AlphaFoldDB" id="A0A932CML3"/>